<comment type="similarity">
    <text evidence="2">Belongs to the BMP lipoprotein family.</text>
</comment>
<dbReference type="PROSITE" id="PS51257">
    <property type="entry name" value="PROKAR_LIPOPROTEIN"/>
    <property type="match status" value="1"/>
</dbReference>
<evidence type="ECO:0000256" key="3">
    <source>
        <dbReference type="ARBA" id="ARBA00022475"/>
    </source>
</evidence>
<proteinExistence type="inferred from homology"/>
<feature type="signal peptide" evidence="7">
    <location>
        <begin position="1"/>
        <end position="19"/>
    </location>
</feature>
<dbReference type="InterPro" id="IPR003760">
    <property type="entry name" value="PnrA-like"/>
</dbReference>
<keyword evidence="5" id="KW-0472">Membrane</keyword>
<name>A0A4P6M6W6_9FIRM</name>
<organism evidence="9 10">
    <name type="scientific">Blautia producta</name>
    <dbReference type="NCBI Taxonomy" id="33035"/>
    <lineage>
        <taxon>Bacteria</taxon>
        <taxon>Bacillati</taxon>
        <taxon>Bacillota</taxon>
        <taxon>Clostridia</taxon>
        <taxon>Lachnospirales</taxon>
        <taxon>Lachnospiraceae</taxon>
        <taxon>Blautia</taxon>
    </lineage>
</organism>
<evidence type="ECO:0000256" key="2">
    <source>
        <dbReference type="ARBA" id="ARBA00008610"/>
    </source>
</evidence>
<keyword evidence="3" id="KW-1003">Cell membrane</keyword>
<dbReference type="InterPro" id="IPR050957">
    <property type="entry name" value="BMP_lipoprotein"/>
</dbReference>
<dbReference type="Proteomes" id="UP000289794">
    <property type="component" value="Chromosome"/>
</dbReference>
<gene>
    <name evidence="9" type="primary">tmpC</name>
    <name evidence="9" type="ORF">PMF13cell1_05097</name>
</gene>
<evidence type="ECO:0000256" key="1">
    <source>
        <dbReference type="ARBA" id="ARBA00004193"/>
    </source>
</evidence>
<dbReference type="AlphaFoldDB" id="A0A4P6M6W6"/>
<dbReference type="RefSeq" id="WP_029468136.1">
    <property type="nucleotide sequence ID" value="NZ_CAXSWT010000001.1"/>
</dbReference>
<dbReference type="GO" id="GO:0005886">
    <property type="term" value="C:plasma membrane"/>
    <property type="evidence" value="ECO:0007669"/>
    <property type="project" value="UniProtKB-SubCell"/>
</dbReference>
<comment type="subcellular location">
    <subcellularLocation>
        <location evidence="1">Cell membrane</location>
        <topology evidence="1">Lipid-anchor</topology>
    </subcellularLocation>
</comment>
<sequence>MMKKVISLFLASVLSVSLAGCGLGAKQAAKVSSGKGAELALSTDVGSIDDRSFNQGSWEGLARYSEEFGITHKYYQPTEKSDEAFTTSINLAAKGGAKVVVCPGYLYEIPIHTMQQKHPEVKFIILDGTPHSADSPEPDIGENTASIYFAEEQAGFLAGYAAVYEGYTKLGFMGGIAVPAVIRYGYGFIQGADYAAREKGMAPGSIDMKYTYVGNFEASPENMAKAASWYNEGTEVIFSCGGPVGNSVMKAAENAGKKVIGVDVDQSAESETVITSAMKNLSKAVYDYLTDFYNGEFKGGESITLDASEDGVQLPMDTSRFTVFTQEQYDTIYEKIADNEITILKDEGITDATEIEAEYVNVKLI</sequence>
<evidence type="ECO:0000259" key="8">
    <source>
        <dbReference type="Pfam" id="PF02608"/>
    </source>
</evidence>
<evidence type="ECO:0000256" key="5">
    <source>
        <dbReference type="ARBA" id="ARBA00023136"/>
    </source>
</evidence>
<accession>A0A4P6M6W6</accession>
<dbReference type="SUPFAM" id="SSF53822">
    <property type="entry name" value="Periplasmic binding protein-like I"/>
    <property type="match status" value="1"/>
</dbReference>
<dbReference type="KEGG" id="bpro:PMF13cell1_05097"/>
<evidence type="ECO:0000256" key="4">
    <source>
        <dbReference type="ARBA" id="ARBA00022729"/>
    </source>
</evidence>
<protein>
    <submittedName>
        <fullName evidence="9">Membrane lipoprotein TmpC</fullName>
    </submittedName>
</protein>
<evidence type="ECO:0000256" key="6">
    <source>
        <dbReference type="ARBA" id="ARBA00023288"/>
    </source>
</evidence>
<dbReference type="EMBL" id="CP035945">
    <property type="protein sequence ID" value="QBE99520.1"/>
    <property type="molecule type" value="Genomic_DNA"/>
</dbReference>
<dbReference type="PANTHER" id="PTHR34296">
    <property type="entry name" value="TRANSCRIPTIONAL ACTIVATOR PROTEIN MED"/>
    <property type="match status" value="1"/>
</dbReference>
<evidence type="ECO:0000256" key="7">
    <source>
        <dbReference type="SAM" id="SignalP"/>
    </source>
</evidence>
<feature type="chain" id="PRO_5038435914" evidence="7">
    <location>
        <begin position="20"/>
        <end position="365"/>
    </location>
</feature>
<keyword evidence="6 9" id="KW-0449">Lipoprotein</keyword>
<feature type="domain" description="ABC transporter substrate-binding protein PnrA-like" evidence="8">
    <location>
        <begin position="40"/>
        <end position="343"/>
    </location>
</feature>
<dbReference type="InterPro" id="IPR028082">
    <property type="entry name" value="Peripla_BP_I"/>
</dbReference>
<dbReference type="CDD" id="cd06354">
    <property type="entry name" value="PBP1_PrnA-like"/>
    <property type="match status" value="1"/>
</dbReference>
<reference evidence="9 10" key="1">
    <citation type="submission" date="2019-01" db="EMBL/GenBank/DDBJ databases">
        <title>PMF-metabolizing Aryl O-demethylase.</title>
        <authorList>
            <person name="Kim M."/>
        </authorList>
    </citation>
    <scope>NUCLEOTIDE SEQUENCE [LARGE SCALE GENOMIC DNA]</scope>
    <source>
        <strain evidence="9 10">PMF1</strain>
    </source>
</reference>
<evidence type="ECO:0000313" key="10">
    <source>
        <dbReference type="Proteomes" id="UP000289794"/>
    </source>
</evidence>
<dbReference type="PANTHER" id="PTHR34296:SF2">
    <property type="entry name" value="ABC TRANSPORTER GUANOSINE-BINDING PROTEIN NUPN"/>
    <property type="match status" value="1"/>
</dbReference>
<dbReference type="Gene3D" id="3.40.50.2300">
    <property type="match status" value="2"/>
</dbReference>
<keyword evidence="4 7" id="KW-0732">Signal</keyword>
<dbReference type="Pfam" id="PF02608">
    <property type="entry name" value="Bmp"/>
    <property type="match status" value="1"/>
</dbReference>
<evidence type="ECO:0000313" key="9">
    <source>
        <dbReference type="EMBL" id="QBE99520.1"/>
    </source>
</evidence>